<dbReference type="Proteomes" id="UP000199650">
    <property type="component" value="Unassembled WGS sequence"/>
</dbReference>
<dbReference type="STRING" id="1173584.SAMN05444851_2355"/>
<organism evidence="8 9">
    <name type="scientific">Aliiroseovarius sediminilitoris</name>
    <dbReference type="NCBI Taxonomy" id="1173584"/>
    <lineage>
        <taxon>Bacteria</taxon>
        <taxon>Pseudomonadati</taxon>
        <taxon>Pseudomonadota</taxon>
        <taxon>Alphaproteobacteria</taxon>
        <taxon>Rhodobacterales</taxon>
        <taxon>Paracoccaceae</taxon>
        <taxon>Aliiroseovarius</taxon>
    </lineage>
</organism>
<evidence type="ECO:0000256" key="2">
    <source>
        <dbReference type="ARBA" id="ARBA00022475"/>
    </source>
</evidence>
<dbReference type="Pfam" id="PF13396">
    <property type="entry name" value="PLDc_N"/>
    <property type="match status" value="1"/>
</dbReference>
<evidence type="ECO:0000256" key="6">
    <source>
        <dbReference type="SAM" id="Phobius"/>
    </source>
</evidence>
<name>A0A1I0Q9Z4_9RHOB</name>
<evidence type="ECO:0000256" key="5">
    <source>
        <dbReference type="ARBA" id="ARBA00023136"/>
    </source>
</evidence>
<dbReference type="AlphaFoldDB" id="A0A1I0Q9Z4"/>
<proteinExistence type="predicted"/>
<keyword evidence="5 6" id="KW-0472">Membrane</keyword>
<evidence type="ECO:0000313" key="8">
    <source>
        <dbReference type="EMBL" id="SEW23636.1"/>
    </source>
</evidence>
<keyword evidence="3 6" id="KW-0812">Transmembrane</keyword>
<feature type="transmembrane region" description="Helical" evidence="6">
    <location>
        <begin position="36"/>
        <end position="55"/>
    </location>
</feature>
<dbReference type="RefSeq" id="WP_407639032.1">
    <property type="nucleotide sequence ID" value="NZ_FOJB01000001.1"/>
</dbReference>
<evidence type="ECO:0000313" key="9">
    <source>
        <dbReference type="Proteomes" id="UP000199650"/>
    </source>
</evidence>
<sequence length="61" mass="6684">MNNMTMSLGGAIVLALDIYAIYSILSSRSSSLSKVLWTVIILLLPILGFLVWLLFGPRSVD</sequence>
<dbReference type="GO" id="GO:0005886">
    <property type="term" value="C:plasma membrane"/>
    <property type="evidence" value="ECO:0007669"/>
    <property type="project" value="UniProtKB-SubCell"/>
</dbReference>
<gene>
    <name evidence="8" type="ORF">SAMN05444851_2355</name>
</gene>
<evidence type="ECO:0000259" key="7">
    <source>
        <dbReference type="Pfam" id="PF13396"/>
    </source>
</evidence>
<protein>
    <submittedName>
        <fullName evidence="8">Phospholipase_D-nuclease N-terminal</fullName>
    </submittedName>
</protein>
<feature type="domain" description="Cardiolipin synthase N-terminal" evidence="7">
    <location>
        <begin position="15"/>
        <end position="57"/>
    </location>
</feature>
<dbReference type="InterPro" id="IPR027379">
    <property type="entry name" value="CLS_N"/>
</dbReference>
<evidence type="ECO:0000256" key="4">
    <source>
        <dbReference type="ARBA" id="ARBA00022989"/>
    </source>
</evidence>
<comment type="subcellular location">
    <subcellularLocation>
        <location evidence="1">Cell membrane</location>
        <topology evidence="1">Multi-pass membrane protein</topology>
    </subcellularLocation>
</comment>
<dbReference type="EMBL" id="FOJB01000001">
    <property type="protein sequence ID" value="SEW23636.1"/>
    <property type="molecule type" value="Genomic_DNA"/>
</dbReference>
<evidence type="ECO:0000256" key="3">
    <source>
        <dbReference type="ARBA" id="ARBA00022692"/>
    </source>
</evidence>
<evidence type="ECO:0000256" key="1">
    <source>
        <dbReference type="ARBA" id="ARBA00004651"/>
    </source>
</evidence>
<accession>A0A1I0Q9Z4</accession>
<keyword evidence="4 6" id="KW-1133">Transmembrane helix</keyword>
<reference evidence="8 9" key="1">
    <citation type="submission" date="2016-10" db="EMBL/GenBank/DDBJ databases">
        <authorList>
            <person name="de Groot N.N."/>
        </authorList>
    </citation>
    <scope>NUCLEOTIDE SEQUENCE [LARGE SCALE GENOMIC DNA]</scope>
    <source>
        <strain evidence="8 9">DSM 29439</strain>
    </source>
</reference>
<keyword evidence="9" id="KW-1185">Reference proteome</keyword>
<keyword evidence="2" id="KW-1003">Cell membrane</keyword>